<reference evidence="2" key="1">
    <citation type="submission" date="2023-05" db="EMBL/GenBank/DDBJ databases">
        <title>Nepenthes gracilis genome sequencing.</title>
        <authorList>
            <person name="Fukushima K."/>
        </authorList>
    </citation>
    <scope>NUCLEOTIDE SEQUENCE</scope>
    <source>
        <strain evidence="2">SING2019-196</strain>
    </source>
</reference>
<dbReference type="AlphaFoldDB" id="A0AAD3XXF7"/>
<protein>
    <recommendedName>
        <fullName evidence="4">Pentatricopeptide repeat-containing protein</fullName>
    </recommendedName>
</protein>
<proteinExistence type="predicted"/>
<sequence length="136" mass="15620">MDRMSERGDESRAIGWRRRYLMTLKAAAQNAPSLVYFCVVMFKAMQLLNKMKKKRHHCLDLFHWSHGYAMKGNEESTVVLVDKMARQGQKPNEGPFVYVASCMQLSILWLKIMEFHQLQGCDFLGCAGMLAEALIS</sequence>
<gene>
    <name evidence="2" type="ORF">Nepgr_021835</name>
</gene>
<keyword evidence="3" id="KW-1185">Reference proteome</keyword>
<accession>A0AAD3XXF7</accession>
<keyword evidence="1" id="KW-0812">Transmembrane</keyword>
<organism evidence="2 3">
    <name type="scientific">Nepenthes gracilis</name>
    <name type="common">Slender pitcher plant</name>
    <dbReference type="NCBI Taxonomy" id="150966"/>
    <lineage>
        <taxon>Eukaryota</taxon>
        <taxon>Viridiplantae</taxon>
        <taxon>Streptophyta</taxon>
        <taxon>Embryophyta</taxon>
        <taxon>Tracheophyta</taxon>
        <taxon>Spermatophyta</taxon>
        <taxon>Magnoliopsida</taxon>
        <taxon>eudicotyledons</taxon>
        <taxon>Gunneridae</taxon>
        <taxon>Pentapetalae</taxon>
        <taxon>Caryophyllales</taxon>
        <taxon>Nepenthaceae</taxon>
        <taxon>Nepenthes</taxon>
    </lineage>
</organism>
<feature type="transmembrane region" description="Helical" evidence="1">
    <location>
        <begin position="26"/>
        <end position="45"/>
    </location>
</feature>
<evidence type="ECO:0008006" key="4">
    <source>
        <dbReference type="Google" id="ProtNLM"/>
    </source>
</evidence>
<evidence type="ECO:0000313" key="2">
    <source>
        <dbReference type="EMBL" id="GMH19994.1"/>
    </source>
</evidence>
<evidence type="ECO:0000313" key="3">
    <source>
        <dbReference type="Proteomes" id="UP001279734"/>
    </source>
</evidence>
<dbReference type="Proteomes" id="UP001279734">
    <property type="component" value="Unassembled WGS sequence"/>
</dbReference>
<comment type="caution">
    <text evidence="2">The sequence shown here is derived from an EMBL/GenBank/DDBJ whole genome shotgun (WGS) entry which is preliminary data.</text>
</comment>
<keyword evidence="1" id="KW-1133">Transmembrane helix</keyword>
<keyword evidence="1" id="KW-0472">Membrane</keyword>
<dbReference type="EMBL" id="BSYO01000021">
    <property type="protein sequence ID" value="GMH19994.1"/>
    <property type="molecule type" value="Genomic_DNA"/>
</dbReference>
<evidence type="ECO:0000256" key="1">
    <source>
        <dbReference type="SAM" id="Phobius"/>
    </source>
</evidence>
<name>A0AAD3XXF7_NEPGR</name>